<evidence type="ECO:0000256" key="7">
    <source>
        <dbReference type="ARBA" id="ARBA00023242"/>
    </source>
</evidence>
<comment type="cofactor">
    <cofactor evidence="1">
        <name>a divalent metal cation</name>
        <dbReference type="ChEBI" id="CHEBI:60240"/>
    </cofactor>
</comment>
<feature type="signal peptide" evidence="8">
    <location>
        <begin position="1"/>
        <end position="25"/>
    </location>
</feature>
<dbReference type="Proteomes" id="UP001152484">
    <property type="component" value="Unassembled WGS sequence"/>
</dbReference>
<evidence type="ECO:0000256" key="2">
    <source>
        <dbReference type="ARBA" id="ARBA00004123"/>
    </source>
</evidence>
<feature type="domain" description="DDE Tnp4" evidence="9">
    <location>
        <begin position="185"/>
        <end position="277"/>
    </location>
</feature>
<feature type="chain" id="PRO_5040477334" description="DDE Tnp4 domain-containing protein" evidence="8">
    <location>
        <begin position="26"/>
        <end position="340"/>
    </location>
</feature>
<evidence type="ECO:0000256" key="5">
    <source>
        <dbReference type="ARBA" id="ARBA00022723"/>
    </source>
</evidence>
<keyword evidence="5" id="KW-0479">Metal-binding</keyword>
<comment type="subcellular location">
    <subcellularLocation>
        <location evidence="2">Nucleus</location>
    </subcellularLocation>
</comment>
<evidence type="ECO:0000256" key="1">
    <source>
        <dbReference type="ARBA" id="ARBA00001968"/>
    </source>
</evidence>
<reference evidence="11" key="1">
    <citation type="submission" date="2022-07" db="EMBL/GenBank/DDBJ databases">
        <authorList>
            <person name="Macas J."/>
            <person name="Novak P."/>
            <person name="Neumann P."/>
        </authorList>
    </citation>
    <scope>NUCLEOTIDE SEQUENCE</scope>
</reference>
<dbReference type="PANTHER" id="PTHR22930">
    <property type="match status" value="1"/>
</dbReference>
<dbReference type="GO" id="GO:0004518">
    <property type="term" value="F:nuclease activity"/>
    <property type="evidence" value="ECO:0007669"/>
    <property type="project" value="UniProtKB-KW"/>
</dbReference>
<dbReference type="GO" id="GO:0016787">
    <property type="term" value="F:hydrolase activity"/>
    <property type="evidence" value="ECO:0007669"/>
    <property type="project" value="UniProtKB-KW"/>
</dbReference>
<dbReference type="InterPro" id="IPR027806">
    <property type="entry name" value="HARBI1_dom"/>
</dbReference>
<evidence type="ECO:0000313" key="11">
    <source>
        <dbReference type="EMBL" id="CAH9112765.1"/>
    </source>
</evidence>
<keyword evidence="12" id="KW-1185">Reference proteome</keyword>
<proteinExistence type="inferred from homology"/>
<evidence type="ECO:0000256" key="6">
    <source>
        <dbReference type="ARBA" id="ARBA00022801"/>
    </source>
</evidence>
<name>A0A9P0ZUT5_CUSEU</name>
<evidence type="ECO:0000256" key="4">
    <source>
        <dbReference type="ARBA" id="ARBA00022722"/>
    </source>
</evidence>
<dbReference type="GO" id="GO:0005634">
    <property type="term" value="C:nucleus"/>
    <property type="evidence" value="ECO:0007669"/>
    <property type="project" value="UniProtKB-SubCell"/>
</dbReference>
<keyword evidence="8" id="KW-0732">Signal</keyword>
<dbReference type="GO" id="GO:0046872">
    <property type="term" value="F:metal ion binding"/>
    <property type="evidence" value="ECO:0007669"/>
    <property type="project" value="UniProtKB-KW"/>
</dbReference>
<evidence type="ECO:0000313" key="12">
    <source>
        <dbReference type="Proteomes" id="UP001152484"/>
    </source>
</evidence>
<dbReference type="InterPro" id="IPR045249">
    <property type="entry name" value="HARBI1-like"/>
</dbReference>
<dbReference type="EMBL" id="CAMAPE010000060">
    <property type="protein sequence ID" value="CAH9112765.1"/>
    <property type="molecule type" value="Genomic_DNA"/>
</dbReference>
<comment type="similarity">
    <text evidence="3">Belongs to the HARBI1 family.</text>
</comment>
<keyword evidence="4" id="KW-0540">Nuclease</keyword>
<dbReference type="OrthoDB" id="1713174at2759"/>
<dbReference type="Pfam" id="PF26138">
    <property type="entry name" value="DUF8040"/>
    <property type="match status" value="1"/>
</dbReference>
<gene>
    <name evidence="11" type="ORF">CEURO_LOCUS19734</name>
</gene>
<evidence type="ECO:0000256" key="3">
    <source>
        <dbReference type="ARBA" id="ARBA00006958"/>
    </source>
</evidence>
<accession>A0A9P0ZUT5</accession>
<evidence type="ECO:0008006" key="13">
    <source>
        <dbReference type="Google" id="ProtNLM"/>
    </source>
</evidence>
<evidence type="ECO:0000259" key="9">
    <source>
        <dbReference type="Pfam" id="PF13359"/>
    </source>
</evidence>
<dbReference type="Pfam" id="PF13359">
    <property type="entry name" value="DDE_Tnp_4"/>
    <property type="match status" value="1"/>
</dbReference>
<dbReference type="InterPro" id="IPR058353">
    <property type="entry name" value="DUF8040"/>
</dbReference>
<keyword evidence="6" id="KW-0378">Hydrolase</keyword>
<evidence type="ECO:0000259" key="10">
    <source>
        <dbReference type="Pfam" id="PF26138"/>
    </source>
</evidence>
<dbReference type="AlphaFoldDB" id="A0A9P0ZUT5"/>
<organism evidence="11 12">
    <name type="scientific">Cuscuta europaea</name>
    <name type="common">European dodder</name>
    <dbReference type="NCBI Taxonomy" id="41803"/>
    <lineage>
        <taxon>Eukaryota</taxon>
        <taxon>Viridiplantae</taxon>
        <taxon>Streptophyta</taxon>
        <taxon>Embryophyta</taxon>
        <taxon>Tracheophyta</taxon>
        <taxon>Spermatophyta</taxon>
        <taxon>Magnoliopsida</taxon>
        <taxon>eudicotyledons</taxon>
        <taxon>Gunneridae</taxon>
        <taxon>Pentapetalae</taxon>
        <taxon>asterids</taxon>
        <taxon>lamiids</taxon>
        <taxon>Solanales</taxon>
        <taxon>Convolvulaceae</taxon>
        <taxon>Cuscuteae</taxon>
        <taxon>Cuscuta</taxon>
        <taxon>Cuscuta subgen. Cuscuta</taxon>
    </lineage>
</organism>
<evidence type="ECO:0000256" key="8">
    <source>
        <dbReference type="SAM" id="SignalP"/>
    </source>
</evidence>
<keyword evidence="7" id="KW-0539">Nucleus</keyword>
<feature type="domain" description="DUF8040" evidence="10">
    <location>
        <begin position="39"/>
        <end position="134"/>
    </location>
</feature>
<dbReference type="PANTHER" id="PTHR22930:SF228">
    <property type="entry name" value="PROTEIN ALP1-LIKE"/>
    <property type="match status" value="1"/>
</dbReference>
<protein>
    <recommendedName>
        <fullName evidence="13">DDE Tnp4 domain-containing protein</fullName>
    </recommendedName>
</protein>
<sequence>MEEHQRKALSLFLALSVLHESELVAYYYYKHIYKEPCMTSALTRDAWMRELLTGHPIRCVNAFRTSQSVFKKLCDDLHANYGLVPSDRISVFEKVDIFVYTLALGLSNRDVSERFQRSGKTISRAFHDVLQAITGRANGFRGLARDYVKPNDTTFKFIPRYIFNDERYMPYFKAIETRSMNFPHPSQGRYYLVDKGYPDRKGYLVPYPKITYHQSQFENELPTNAEEAFNRAHCSLRSCIEISFGVLKKRWRLLKRMPKFSINTQIDVIVAAFTLHNYIQKNSNEDLLFNFIENNPDYDLNEELEDAHETNSSDATYTNTSSEKKKVRNNIANLIWNGSH</sequence>
<comment type="caution">
    <text evidence="11">The sequence shown here is derived from an EMBL/GenBank/DDBJ whole genome shotgun (WGS) entry which is preliminary data.</text>
</comment>